<feature type="domain" description="DUF7455" evidence="1">
    <location>
        <begin position="11"/>
        <end position="62"/>
    </location>
</feature>
<proteinExistence type="predicted"/>
<dbReference type="Proteomes" id="UP000562984">
    <property type="component" value="Unassembled WGS sequence"/>
</dbReference>
<gene>
    <name evidence="2" type="ORF">HKD39_16230</name>
</gene>
<sequence length="67" mass="7119">MTATLAPRKPLTAADRCDRCGAAAVVRAVLSGGGELLFCGHHAAEHSARLTEMDAELQDSRQEAREV</sequence>
<dbReference type="AlphaFoldDB" id="A0A849AK77"/>
<keyword evidence="3" id="KW-1185">Reference proteome</keyword>
<dbReference type="InterPro" id="IPR055878">
    <property type="entry name" value="DUF7455"/>
</dbReference>
<dbReference type="EMBL" id="JABEND010000011">
    <property type="protein sequence ID" value="NNG37222.1"/>
    <property type="molecule type" value="Genomic_DNA"/>
</dbReference>
<dbReference type="Pfam" id="PF24254">
    <property type="entry name" value="DUF7455"/>
    <property type="match status" value="1"/>
</dbReference>
<evidence type="ECO:0000313" key="2">
    <source>
        <dbReference type="EMBL" id="NNG37222.1"/>
    </source>
</evidence>
<evidence type="ECO:0000259" key="1">
    <source>
        <dbReference type="Pfam" id="PF24254"/>
    </source>
</evidence>
<name>A0A849AK77_9ACTN</name>
<accession>A0A849AK77</accession>
<organism evidence="2 3">
    <name type="scientific">Nakamurella aerolata</name>
    <dbReference type="NCBI Taxonomy" id="1656892"/>
    <lineage>
        <taxon>Bacteria</taxon>
        <taxon>Bacillati</taxon>
        <taxon>Actinomycetota</taxon>
        <taxon>Actinomycetes</taxon>
        <taxon>Nakamurellales</taxon>
        <taxon>Nakamurellaceae</taxon>
        <taxon>Nakamurella</taxon>
    </lineage>
</organism>
<reference evidence="2 3" key="1">
    <citation type="submission" date="2020-05" db="EMBL/GenBank/DDBJ databases">
        <title>Nakamurella sp. DB0629 isolated from air conditioner.</title>
        <authorList>
            <person name="Kim D.H."/>
            <person name="Kim D.-U."/>
        </authorList>
    </citation>
    <scope>NUCLEOTIDE SEQUENCE [LARGE SCALE GENOMIC DNA]</scope>
    <source>
        <strain evidence="2 3">DB0629</strain>
    </source>
</reference>
<dbReference type="RefSeq" id="WP_171200921.1">
    <property type="nucleotide sequence ID" value="NZ_JABEND010000011.1"/>
</dbReference>
<comment type="caution">
    <text evidence="2">The sequence shown here is derived from an EMBL/GenBank/DDBJ whole genome shotgun (WGS) entry which is preliminary data.</text>
</comment>
<evidence type="ECO:0000313" key="3">
    <source>
        <dbReference type="Proteomes" id="UP000562984"/>
    </source>
</evidence>
<protein>
    <recommendedName>
        <fullName evidence="1">DUF7455 domain-containing protein</fullName>
    </recommendedName>
</protein>